<name>A0A7R9K126_TIMGE</name>
<evidence type="ECO:0000256" key="1">
    <source>
        <dbReference type="SAM" id="MobiDB-lite"/>
    </source>
</evidence>
<dbReference type="EMBL" id="OE841471">
    <property type="protein sequence ID" value="CAD7595879.1"/>
    <property type="molecule type" value="Genomic_DNA"/>
</dbReference>
<protein>
    <submittedName>
        <fullName evidence="2">Uncharacterized protein</fullName>
    </submittedName>
</protein>
<proteinExistence type="predicted"/>
<accession>A0A7R9K126</accession>
<gene>
    <name evidence="2" type="ORF">TGEB3V08_LOCUS6208</name>
</gene>
<reference evidence="2" key="1">
    <citation type="submission" date="2020-11" db="EMBL/GenBank/DDBJ databases">
        <authorList>
            <person name="Tran Van P."/>
        </authorList>
    </citation>
    <scope>NUCLEOTIDE SEQUENCE</scope>
</reference>
<organism evidence="2">
    <name type="scientific">Timema genevievae</name>
    <name type="common">Walking stick</name>
    <dbReference type="NCBI Taxonomy" id="629358"/>
    <lineage>
        <taxon>Eukaryota</taxon>
        <taxon>Metazoa</taxon>
        <taxon>Ecdysozoa</taxon>
        <taxon>Arthropoda</taxon>
        <taxon>Hexapoda</taxon>
        <taxon>Insecta</taxon>
        <taxon>Pterygota</taxon>
        <taxon>Neoptera</taxon>
        <taxon>Polyneoptera</taxon>
        <taxon>Phasmatodea</taxon>
        <taxon>Timematodea</taxon>
        <taxon>Timematoidea</taxon>
        <taxon>Timematidae</taxon>
        <taxon>Timema</taxon>
    </lineage>
</organism>
<dbReference type="AlphaFoldDB" id="A0A7R9K126"/>
<feature type="region of interest" description="Disordered" evidence="1">
    <location>
        <begin position="135"/>
        <end position="230"/>
    </location>
</feature>
<evidence type="ECO:0000313" key="2">
    <source>
        <dbReference type="EMBL" id="CAD7595879.1"/>
    </source>
</evidence>
<feature type="compositionally biased region" description="Acidic residues" evidence="1">
    <location>
        <begin position="195"/>
        <end position="213"/>
    </location>
</feature>
<sequence length="265" mass="28895">MHMAGFGIKEQSKKVRQLKMIENANLPTAATLLASDNAQMPRRNECVFCQKEHPRPGINLGTPRFIARRTDHYTTCSNLVYEVYSSSLGEGNIPAAKASSLLILAFQVVTNKAILMLAALLAVVAARPASKEESEYDYEEDVQEAAPPPPPPKAVGGRLSLLNSRTARGPSPLVSGRGAKAQQVTSKAPEPAPEVAEEVVYDDEPLEGEEVSEDVTTTTETPKKNLIRGGVRPFRSNDDLLAALKRRRQQMNFLSPVEDTVMGQE</sequence>